<dbReference type="Proteomes" id="UP000708208">
    <property type="component" value="Unassembled WGS sequence"/>
</dbReference>
<comment type="caution">
    <text evidence="2">The sequence shown here is derived from an EMBL/GenBank/DDBJ whole genome shotgun (WGS) entry which is preliminary data.</text>
</comment>
<dbReference type="Pfam" id="PF15633">
    <property type="entry name" value="Tox-ART-HYD1"/>
    <property type="match status" value="1"/>
</dbReference>
<name>A0A8J2PN49_9HEXA</name>
<dbReference type="InterPro" id="IPR028920">
    <property type="entry name" value="Tox-ART-HYD1_dom"/>
</dbReference>
<evidence type="ECO:0000313" key="2">
    <source>
        <dbReference type="EMBL" id="CAG7829815.1"/>
    </source>
</evidence>
<organism evidence="2 3">
    <name type="scientific">Allacma fusca</name>
    <dbReference type="NCBI Taxonomy" id="39272"/>
    <lineage>
        <taxon>Eukaryota</taxon>
        <taxon>Metazoa</taxon>
        <taxon>Ecdysozoa</taxon>
        <taxon>Arthropoda</taxon>
        <taxon>Hexapoda</taxon>
        <taxon>Collembola</taxon>
        <taxon>Symphypleona</taxon>
        <taxon>Sminthuridae</taxon>
        <taxon>Allacma</taxon>
    </lineage>
</organism>
<reference evidence="2" key="1">
    <citation type="submission" date="2021-06" db="EMBL/GenBank/DDBJ databases">
        <authorList>
            <person name="Hodson N. C."/>
            <person name="Mongue J. A."/>
            <person name="Jaron S. K."/>
        </authorList>
    </citation>
    <scope>NUCLEOTIDE SEQUENCE</scope>
</reference>
<protein>
    <recommendedName>
        <fullName evidence="1">Tox-ART-HYD1 domain-containing protein</fullName>
    </recommendedName>
</protein>
<dbReference type="OrthoDB" id="5975056at2759"/>
<evidence type="ECO:0000259" key="1">
    <source>
        <dbReference type="Pfam" id="PF15633"/>
    </source>
</evidence>
<dbReference type="EMBL" id="CAJVCH010553067">
    <property type="protein sequence ID" value="CAG7829815.1"/>
    <property type="molecule type" value="Genomic_DNA"/>
</dbReference>
<accession>A0A8J2PN49</accession>
<evidence type="ECO:0000313" key="3">
    <source>
        <dbReference type="Proteomes" id="UP000708208"/>
    </source>
</evidence>
<gene>
    <name evidence="2" type="ORF">AFUS01_LOCUS39658</name>
</gene>
<sequence length="146" mass="16375">MHAGLACSLSSEMIISIILRYSKNSKTITMVIIYHYTSASNAIKIENSGVIYQSTSPAAYGKGVYLTSLSPSNKTDTIAFNNHTRSQLGEQQREKYAKKAEVAFEFDSDEIGATQIRSTRGRDIWVVHDKDIILGNCAWRKVYTRM</sequence>
<dbReference type="AlphaFoldDB" id="A0A8J2PN49"/>
<feature type="domain" description="Tox-ART-HYD1" evidence="1">
    <location>
        <begin position="33"/>
        <end position="125"/>
    </location>
</feature>
<keyword evidence="3" id="KW-1185">Reference proteome</keyword>
<proteinExistence type="predicted"/>